<dbReference type="RefSeq" id="WP_145935250.1">
    <property type="nucleotide sequence ID" value="NZ_BNAV01000003.1"/>
</dbReference>
<keyword evidence="6" id="KW-1185">Reference proteome</keyword>
<sequence length="291" mass="32438">MNGIRWIASYPKSGSTWLRCMLAAYTTGRAPQLWSDVHAESPELEAMLRFGDLPPLRPSEPVLVKTHFKADVPLLRPFRDGTAKALHLVRNPRDVLLNAMRLARIPRDDTERGRAFARDFITSKGLGLRSGPGGSPGYGTWPDNVRSWTESPGELFPHADVLTVRYEDLRADPVTRFSEVVEFLDLGRPVDGENIRHAVDSATPGRMRELAERSDRQGDGKKRPIHLGDRTEHDERMRTGGSDAEKPSFLGDGKDGQSLAFLGEDIESAYQELVHGDSGFAHYAKQYEYAG</sequence>
<dbReference type="OrthoDB" id="9804504at2"/>
<gene>
    <name evidence="5" type="ORF">GCM10017566_29730</name>
</gene>
<evidence type="ECO:0000256" key="1">
    <source>
        <dbReference type="ARBA" id="ARBA00005771"/>
    </source>
</evidence>
<evidence type="ECO:0000313" key="5">
    <source>
        <dbReference type="EMBL" id="GHF54291.1"/>
    </source>
</evidence>
<reference evidence="5" key="1">
    <citation type="journal article" date="2014" name="Int. J. Syst. Evol. Microbiol.">
        <title>Complete genome sequence of Corynebacterium casei LMG S-19264T (=DSM 44701T), isolated from a smear-ripened cheese.</title>
        <authorList>
            <consortium name="US DOE Joint Genome Institute (JGI-PGF)"/>
            <person name="Walter F."/>
            <person name="Albersmeier A."/>
            <person name="Kalinowski J."/>
            <person name="Ruckert C."/>
        </authorList>
    </citation>
    <scope>NUCLEOTIDE SEQUENCE</scope>
    <source>
        <strain evidence="5">CGMCC 4.7679</strain>
    </source>
</reference>
<dbReference type="SUPFAM" id="SSF52540">
    <property type="entry name" value="P-loop containing nucleoside triphosphate hydrolases"/>
    <property type="match status" value="1"/>
</dbReference>
<dbReference type="EMBL" id="BNAV01000003">
    <property type="protein sequence ID" value="GHF54291.1"/>
    <property type="molecule type" value="Genomic_DNA"/>
</dbReference>
<comment type="similarity">
    <text evidence="1">Belongs to the sulfotransferase 1 family.</text>
</comment>
<feature type="region of interest" description="Disordered" evidence="3">
    <location>
        <begin position="203"/>
        <end position="256"/>
    </location>
</feature>
<keyword evidence="2" id="KW-0808">Transferase</keyword>
<evidence type="ECO:0000313" key="6">
    <source>
        <dbReference type="Proteomes" id="UP000658656"/>
    </source>
</evidence>
<feature type="domain" description="Sulfotransferase" evidence="4">
    <location>
        <begin position="6"/>
        <end position="210"/>
    </location>
</feature>
<dbReference type="Proteomes" id="UP000658656">
    <property type="component" value="Unassembled WGS sequence"/>
</dbReference>
<dbReference type="GO" id="GO:0008146">
    <property type="term" value="F:sulfotransferase activity"/>
    <property type="evidence" value="ECO:0007669"/>
    <property type="project" value="InterPro"/>
</dbReference>
<evidence type="ECO:0000256" key="3">
    <source>
        <dbReference type="SAM" id="MobiDB-lite"/>
    </source>
</evidence>
<dbReference type="AlphaFoldDB" id="A0A8H9IUF8"/>
<dbReference type="InterPro" id="IPR000863">
    <property type="entry name" value="Sulfotransferase_dom"/>
</dbReference>
<comment type="caution">
    <text evidence="5">The sequence shown here is derived from an EMBL/GenBank/DDBJ whole genome shotgun (WGS) entry which is preliminary data.</text>
</comment>
<proteinExistence type="inferred from homology"/>
<dbReference type="PANTHER" id="PTHR11783">
    <property type="entry name" value="SULFOTRANSFERASE SULT"/>
    <property type="match status" value="1"/>
</dbReference>
<dbReference type="InterPro" id="IPR027417">
    <property type="entry name" value="P-loop_NTPase"/>
</dbReference>
<protein>
    <recommendedName>
        <fullName evidence="4">Sulfotransferase domain-containing protein</fullName>
    </recommendedName>
</protein>
<dbReference type="Gene3D" id="1.25.40.460">
    <property type="match status" value="1"/>
</dbReference>
<evidence type="ECO:0000259" key="4">
    <source>
        <dbReference type="Pfam" id="PF00685"/>
    </source>
</evidence>
<name>A0A8H9IUF8_9PSEU</name>
<dbReference type="Gene3D" id="3.40.50.300">
    <property type="entry name" value="P-loop containing nucleotide triphosphate hydrolases"/>
    <property type="match status" value="1"/>
</dbReference>
<organism evidence="5 6">
    <name type="scientific">Amycolatopsis bartoniae</name>
    <dbReference type="NCBI Taxonomy" id="941986"/>
    <lineage>
        <taxon>Bacteria</taxon>
        <taxon>Bacillati</taxon>
        <taxon>Actinomycetota</taxon>
        <taxon>Actinomycetes</taxon>
        <taxon>Pseudonocardiales</taxon>
        <taxon>Pseudonocardiaceae</taxon>
        <taxon>Amycolatopsis</taxon>
    </lineage>
</organism>
<evidence type="ECO:0000256" key="2">
    <source>
        <dbReference type="ARBA" id="ARBA00022679"/>
    </source>
</evidence>
<accession>A0A8H9IUF8</accession>
<reference evidence="5" key="2">
    <citation type="submission" date="2020-09" db="EMBL/GenBank/DDBJ databases">
        <authorList>
            <person name="Sun Q."/>
            <person name="Zhou Y."/>
        </authorList>
    </citation>
    <scope>NUCLEOTIDE SEQUENCE</scope>
    <source>
        <strain evidence="5">CGMCC 4.7679</strain>
    </source>
</reference>
<dbReference type="Pfam" id="PF00685">
    <property type="entry name" value="Sulfotransfer_1"/>
    <property type="match status" value="1"/>
</dbReference>
<feature type="compositionally biased region" description="Basic and acidic residues" evidence="3">
    <location>
        <begin position="206"/>
        <end position="246"/>
    </location>
</feature>